<dbReference type="InterPro" id="IPR051199">
    <property type="entry name" value="LPS_LOS_Heptosyltrfase"/>
</dbReference>
<dbReference type="PANTHER" id="PTHR30160">
    <property type="entry name" value="TETRAACYLDISACCHARIDE 4'-KINASE-RELATED"/>
    <property type="match status" value="1"/>
</dbReference>
<dbReference type="Gene3D" id="3.40.50.2000">
    <property type="entry name" value="Glycogen Phosphorylase B"/>
    <property type="match status" value="2"/>
</dbReference>
<dbReference type="SUPFAM" id="SSF53756">
    <property type="entry name" value="UDP-Glycosyltransferase/glycogen phosphorylase"/>
    <property type="match status" value="1"/>
</dbReference>
<proteinExistence type="predicted"/>
<keyword evidence="4" id="KW-1185">Reference proteome</keyword>
<organism evidence="3 4">
    <name type="scientific">Glaciecola siphonariae</name>
    <dbReference type="NCBI Taxonomy" id="521012"/>
    <lineage>
        <taxon>Bacteria</taxon>
        <taxon>Pseudomonadati</taxon>
        <taxon>Pseudomonadota</taxon>
        <taxon>Gammaproteobacteria</taxon>
        <taxon>Alteromonadales</taxon>
        <taxon>Alteromonadaceae</taxon>
        <taxon>Glaciecola</taxon>
    </lineage>
</organism>
<dbReference type="CDD" id="cd03789">
    <property type="entry name" value="GT9_LPS_heptosyltransferase"/>
    <property type="match status" value="1"/>
</dbReference>
<dbReference type="PANTHER" id="PTHR30160:SF21">
    <property type="entry name" value="LIPOPOLYSACCHARIDE CORE HEPTOSYLTRANSFERASE OPSX"/>
    <property type="match status" value="1"/>
</dbReference>
<name>A0ABV9LW07_9ALTE</name>
<dbReference type="EMBL" id="JBHSGU010000003">
    <property type="protein sequence ID" value="MFC4700691.1"/>
    <property type="molecule type" value="Genomic_DNA"/>
</dbReference>
<dbReference type="RefSeq" id="WP_382408468.1">
    <property type="nucleotide sequence ID" value="NZ_JBHSGU010000003.1"/>
</dbReference>
<evidence type="ECO:0000256" key="1">
    <source>
        <dbReference type="ARBA" id="ARBA00022676"/>
    </source>
</evidence>
<evidence type="ECO:0000256" key="2">
    <source>
        <dbReference type="ARBA" id="ARBA00022679"/>
    </source>
</evidence>
<dbReference type="Pfam" id="PF01075">
    <property type="entry name" value="Glyco_transf_9"/>
    <property type="match status" value="1"/>
</dbReference>
<sequence length="348" mass="38104">MSQPFKLCILRLSAIGDVCHAAAMVNAILQHQANTEITWVIGKIEYALLKGMQNVNFVVYDKKGGKQAKQAVVDALGEVTFDALFVMQVALRANLLSRIIKAKRRIGFDWARSKEGHYLFTNERIKPQEHAHVLEGFMGFAHAIGVPESQSALPCWNIPIDETDSAWAEHTLAEYGRFAVISPAASKAERNWLPQRYAKVAEYLHSKGMNVVLCGGPGPLDVALRDEITRSTDAIALDLVGKTTLKQMLAVLDKAALVIAPDTGPAHMATTQGTPVVGLYAHSNPRRTGPYLSQDFTASVYDECILQQTGKQWEQLPWGRRAKGDSLMANISLEQVIARIDAALGAST</sequence>
<gene>
    <name evidence="3" type="ORF">ACFO4O_11010</name>
</gene>
<keyword evidence="1" id="KW-0328">Glycosyltransferase</keyword>
<dbReference type="Proteomes" id="UP001595897">
    <property type="component" value="Unassembled WGS sequence"/>
</dbReference>
<keyword evidence="2" id="KW-0808">Transferase</keyword>
<evidence type="ECO:0000313" key="4">
    <source>
        <dbReference type="Proteomes" id="UP001595897"/>
    </source>
</evidence>
<reference evidence="4" key="1">
    <citation type="journal article" date="2019" name="Int. J. Syst. Evol. Microbiol.">
        <title>The Global Catalogue of Microorganisms (GCM) 10K type strain sequencing project: providing services to taxonomists for standard genome sequencing and annotation.</title>
        <authorList>
            <consortium name="The Broad Institute Genomics Platform"/>
            <consortium name="The Broad Institute Genome Sequencing Center for Infectious Disease"/>
            <person name="Wu L."/>
            <person name="Ma J."/>
        </authorList>
    </citation>
    <scope>NUCLEOTIDE SEQUENCE [LARGE SCALE GENOMIC DNA]</scope>
    <source>
        <strain evidence="4">KACC 12507</strain>
    </source>
</reference>
<protein>
    <submittedName>
        <fullName evidence="3">Glycosyltransferase family 9 protein</fullName>
    </submittedName>
</protein>
<accession>A0ABV9LW07</accession>
<dbReference type="InterPro" id="IPR002201">
    <property type="entry name" value="Glyco_trans_9"/>
</dbReference>
<comment type="caution">
    <text evidence="3">The sequence shown here is derived from an EMBL/GenBank/DDBJ whole genome shotgun (WGS) entry which is preliminary data.</text>
</comment>
<evidence type="ECO:0000313" key="3">
    <source>
        <dbReference type="EMBL" id="MFC4700691.1"/>
    </source>
</evidence>